<dbReference type="SMART" id="SM00829">
    <property type="entry name" value="PKS_ER"/>
    <property type="match status" value="1"/>
</dbReference>
<gene>
    <name evidence="3" type="ORF">CPB83DRAFT_847086</name>
</gene>
<dbReference type="Gene3D" id="3.90.180.10">
    <property type="entry name" value="Medium-chain alcohol dehydrogenases, catalytic domain"/>
    <property type="match status" value="1"/>
</dbReference>
<dbReference type="AlphaFoldDB" id="A0A9P6JT27"/>
<dbReference type="Pfam" id="PF00107">
    <property type="entry name" value="ADH_zinc_N"/>
    <property type="match status" value="1"/>
</dbReference>
<reference evidence="3" key="1">
    <citation type="submission" date="2020-11" db="EMBL/GenBank/DDBJ databases">
        <authorList>
            <consortium name="DOE Joint Genome Institute"/>
            <person name="Ahrendt S."/>
            <person name="Riley R."/>
            <person name="Andreopoulos W."/>
            <person name="Labutti K."/>
            <person name="Pangilinan J."/>
            <person name="Ruiz-Duenas F.J."/>
            <person name="Barrasa J.M."/>
            <person name="Sanchez-Garcia M."/>
            <person name="Camarero S."/>
            <person name="Miyauchi S."/>
            <person name="Serrano A."/>
            <person name="Linde D."/>
            <person name="Babiker R."/>
            <person name="Drula E."/>
            <person name="Ayuso-Fernandez I."/>
            <person name="Pacheco R."/>
            <person name="Padilla G."/>
            <person name="Ferreira P."/>
            <person name="Barriuso J."/>
            <person name="Kellner H."/>
            <person name="Castanera R."/>
            <person name="Alfaro M."/>
            <person name="Ramirez L."/>
            <person name="Pisabarro A.G."/>
            <person name="Kuo A."/>
            <person name="Tritt A."/>
            <person name="Lipzen A."/>
            <person name="He G."/>
            <person name="Yan M."/>
            <person name="Ng V."/>
            <person name="Cullen D."/>
            <person name="Martin F."/>
            <person name="Rosso M.-N."/>
            <person name="Henrissat B."/>
            <person name="Hibbett D."/>
            <person name="Martinez A.T."/>
            <person name="Grigoriev I.V."/>
        </authorList>
    </citation>
    <scope>NUCLEOTIDE SEQUENCE</scope>
    <source>
        <strain evidence="3">CBS 506.95</strain>
    </source>
</reference>
<name>A0A9P6JT27_9AGAR</name>
<evidence type="ECO:0000256" key="1">
    <source>
        <dbReference type="ARBA" id="ARBA00023002"/>
    </source>
</evidence>
<dbReference type="SUPFAM" id="SSF51735">
    <property type="entry name" value="NAD(P)-binding Rossmann-fold domains"/>
    <property type="match status" value="1"/>
</dbReference>
<keyword evidence="4" id="KW-1185">Reference proteome</keyword>
<evidence type="ECO:0000313" key="3">
    <source>
        <dbReference type="EMBL" id="KAF9532622.1"/>
    </source>
</evidence>
<dbReference type="EMBL" id="MU157831">
    <property type="protein sequence ID" value="KAF9532622.1"/>
    <property type="molecule type" value="Genomic_DNA"/>
</dbReference>
<dbReference type="InterPro" id="IPR020843">
    <property type="entry name" value="ER"/>
</dbReference>
<dbReference type="PANTHER" id="PTHR43205:SF42">
    <property type="entry name" value="ALCOHOL DEHYDROGENASE, ZINC-CONTAINING (AFU_ORTHOLOGUE AFUA_7G04530)"/>
    <property type="match status" value="1"/>
</dbReference>
<keyword evidence="1" id="KW-0560">Oxidoreductase</keyword>
<dbReference type="InterPro" id="IPR041694">
    <property type="entry name" value="ADH_N_2"/>
</dbReference>
<dbReference type="InterPro" id="IPR011032">
    <property type="entry name" value="GroES-like_sf"/>
</dbReference>
<protein>
    <submittedName>
        <fullName evidence="3">Alcohol dehydrogenase</fullName>
    </submittedName>
</protein>
<dbReference type="InterPro" id="IPR045010">
    <property type="entry name" value="MDR_fam"/>
</dbReference>
<organism evidence="3 4">
    <name type="scientific">Crepidotus variabilis</name>
    <dbReference type="NCBI Taxonomy" id="179855"/>
    <lineage>
        <taxon>Eukaryota</taxon>
        <taxon>Fungi</taxon>
        <taxon>Dikarya</taxon>
        <taxon>Basidiomycota</taxon>
        <taxon>Agaricomycotina</taxon>
        <taxon>Agaricomycetes</taxon>
        <taxon>Agaricomycetidae</taxon>
        <taxon>Agaricales</taxon>
        <taxon>Agaricineae</taxon>
        <taxon>Crepidotaceae</taxon>
        <taxon>Crepidotus</taxon>
    </lineage>
</organism>
<dbReference type="OrthoDB" id="809632at2759"/>
<dbReference type="InterPro" id="IPR036291">
    <property type="entry name" value="NAD(P)-bd_dom_sf"/>
</dbReference>
<sequence>MPSQYKRIVLNKRPTGDFESDTFRTELATTSNLKPKEGQSLVQCTYLSLDPAMRGYVRDARSYLPPVKIGEVMRAMGLGVVVEAGQKSKFRPGDRVIGAWGMTELAVMKDKDLTRIDVAPGAIPLDYLSTLGHSGLTAYFGLTKIGQVKPGDKLVVSGAAGSVGTVACQYGKIMGAKVYAIAGADDKCRWLEQECGVERAFNYKSKTWMKEFKEHVGYLDIYFDNVGGEMLDFLLTRLKQNARIIMCGAISAYNFSTKPARLSAYTNLISQRALMQGFIILDYVNEYPQATATLAKALGEGTIKRKFHIVEGGIEQAPVALPMLYNGGNTGKLVVKVSEDPQPGKSHL</sequence>
<dbReference type="CDD" id="cd05288">
    <property type="entry name" value="PGDH"/>
    <property type="match status" value="1"/>
</dbReference>
<dbReference type="GO" id="GO:0016628">
    <property type="term" value="F:oxidoreductase activity, acting on the CH-CH group of donors, NAD or NADP as acceptor"/>
    <property type="evidence" value="ECO:0007669"/>
    <property type="project" value="InterPro"/>
</dbReference>
<evidence type="ECO:0000259" key="2">
    <source>
        <dbReference type="SMART" id="SM00829"/>
    </source>
</evidence>
<dbReference type="FunFam" id="3.40.50.720:FF:000121">
    <property type="entry name" value="Prostaglandin reductase 2"/>
    <property type="match status" value="1"/>
</dbReference>
<accession>A0A9P6JT27</accession>
<dbReference type="PANTHER" id="PTHR43205">
    <property type="entry name" value="PROSTAGLANDIN REDUCTASE"/>
    <property type="match status" value="1"/>
</dbReference>
<proteinExistence type="predicted"/>
<evidence type="ECO:0000313" key="4">
    <source>
        <dbReference type="Proteomes" id="UP000807306"/>
    </source>
</evidence>
<feature type="domain" description="Enoyl reductase (ER)" evidence="2">
    <location>
        <begin position="16"/>
        <end position="335"/>
    </location>
</feature>
<dbReference type="Gene3D" id="3.40.50.720">
    <property type="entry name" value="NAD(P)-binding Rossmann-like Domain"/>
    <property type="match status" value="1"/>
</dbReference>
<dbReference type="Pfam" id="PF16884">
    <property type="entry name" value="ADH_N_2"/>
    <property type="match status" value="1"/>
</dbReference>
<comment type="caution">
    <text evidence="3">The sequence shown here is derived from an EMBL/GenBank/DDBJ whole genome shotgun (WGS) entry which is preliminary data.</text>
</comment>
<dbReference type="Proteomes" id="UP000807306">
    <property type="component" value="Unassembled WGS sequence"/>
</dbReference>
<dbReference type="InterPro" id="IPR013149">
    <property type="entry name" value="ADH-like_C"/>
</dbReference>
<dbReference type="SUPFAM" id="SSF50129">
    <property type="entry name" value="GroES-like"/>
    <property type="match status" value="1"/>
</dbReference>